<dbReference type="EMBL" id="CP137641">
    <property type="protein sequence ID" value="WOX56524.1"/>
    <property type="molecule type" value="Genomic_DNA"/>
</dbReference>
<sequence>MEEGRSYQSVCYQLLRALSVPVTVLAFFPLLVIVFLVPIVIVPDPRALIGVGYAAALTLSFVYFGLKLRKMGE</sequence>
<gene>
    <name evidence="2" type="ORF">R6Y95_04115</name>
</gene>
<evidence type="ECO:0000313" key="2">
    <source>
        <dbReference type="EMBL" id="WOX56524.1"/>
    </source>
</evidence>
<keyword evidence="3" id="KW-1185">Reference proteome</keyword>
<accession>A0ABD8AAG0</accession>
<proteinExistence type="predicted"/>
<keyword evidence="1" id="KW-1133">Transmembrane helix</keyword>
<name>A0ABD8AAG0_9EURY</name>
<keyword evidence="1" id="KW-0812">Transmembrane</keyword>
<keyword evidence="1" id="KW-0472">Membrane</keyword>
<dbReference type="Proteomes" id="UP001626603">
    <property type="component" value="Chromosome"/>
</dbReference>
<organism evidence="2 3">
    <name type="scientific">Methanoculleus palmolei</name>
    <dbReference type="NCBI Taxonomy" id="72612"/>
    <lineage>
        <taxon>Archaea</taxon>
        <taxon>Methanobacteriati</taxon>
        <taxon>Methanobacteriota</taxon>
        <taxon>Stenosarchaea group</taxon>
        <taxon>Methanomicrobia</taxon>
        <taxon>Methanomicrobiales</taxon>
        <taxon>Methanomicrobiaceae</taxon>
        <taxon>Methanoculleus</taxon>
    </lineage>
</organism>
<dbReference type="AlphaFoldDB" id="A0ABD8AAG0"/>
<feature type="transmembrane region" description="Helical" evidence="1">
    <location>
        <begin position="47"/>
        <end position="66"/>
    </location>
</feature>
<evidence type="ECO:0000313" key="3">
    <source>
        <dbReference type="Proteomes" id="UP001626603"/>
    </source>
</evidence>
<protein>
    <submittedName>
        <fullName evidence="2">Uncharacterized protein</fullName>
    </submittedName>
</protein>
<reference evidence="2 3" key="1">
    <citation type="submission" date="2023-10" db="EMBL/GenBank/DDBJ databases">
        <title>The complete genome sequence of Methanoculleus palmolei DSM 4273.</title>
        <authorList>
            <person name="Lai S.-J."/>
            <person name="You Y.-T."/>
            <person name="Chen S.-C."/>
        </authorList>
    </citation>
    <scope>NUCLEOTIDE SEQUENCE [LARGE SCALE GENOMIC DNA]</scope>
    <source>
        <strain evidence="2 3">DSM 4273</strain>
    </source>
</reference>
<evidence type="ECO:0000256" key="1">
    <source>
        <dbReference type="SAM" id="Phobius"/>
    </source>
</evidence>
<feature type="transmembrane region" description="Helical" evidence="1">
    <location>
        <begin position="20"/>
        <end position="41"/>
    </location>
</feature>